<dbReference type="Pfam" id="PF11377">
    <property type="entry name" value="DUF3180"/>
    <property type="match status" value="1"/>
</dbReference>
<protein>
    <submittedName>
        <fullName evidence="3">DUF3180 domain-containing protein</fullName>
    </submittedName>
</protein>
<evidence type="ECO:0000313" key="4">
    <source>
        <dbReference type="Proteomes" id="UP000265614"/>
    </source>
</evidence>
<proteinExistence type="predicted"/>
<dbReference type="InterPro" id="IPR021517">
    <property type="entry name" value="DUF3180"/>
</dbReference>
<feature type="transmembrane region" description="Helical" evidence="2">
    <location>
        <begin position="77"/>
        <end position="103"/>
    </location>
</feature>
<evidence type="ECO:0000256" key="1">
    <source>
        <dbReference type="SAM" id="MobiDB-lite"/>
    </source>
</evidence>
<feature type="transmembrane region" description="Helical" evidence="2">
    <location>
        <begin position="36"/>
        <end position="56"/>
    </location>
</feature>
<dbReference type="AlphaFoldDB" id="A0A3A3ZJV5"/>
<gene>
    <name evidence="3" type="ORF">D5H78_10750</name>
</gene>
<keyword evidence="2" id="KW-1133">Transmembrane helix</keyword>
<sequence length="174" mass="16801">MTPTRPAVLVALVLGALAVAAGVLLLARPSLPAVPWTLPVALGTVAAGLLAASLSFRRRLRGAPGARPYDPLQAARMVVLAKACSHAGAVLAGAYGGVALALVLTSSSPARRADAGLSALAALAALGVLAVGLLLERFCRVPPSGPGEPGAPGGPGGGGPGAPDVPAPRGPAAR</sequence>
<keyword evidence="2" id="KW-0812">Transmembrane</keyword>
<comment type="caution">
    <text evidence="3">The sequence shown here is derived from an EMBL/GenBank/DDBJ whole genome shotgun (WGS) entry which is preliminary data.</text>
</comment>
<feature type="transmembrane region" description="Helical" evidence="2">
    <location>
        <begin position="115"/>
        <end position="135"/>
    </location>
</feature>
<evidence type="ECO:0000256" key="2">
    <source>
        <dbReference type="SAM" id="Phobius"/>
    </source>
</evidence>
<feature type="region of interest" description="Disordered" evidence="1">
    <location>
        <begin position="144"/>
        <end position="174"/>
    </location>
</feature>
<dbReference type="EMBL" id="QZEZ01000004">
    <property type="protein sequence ID" value="RJK96033.1"/>
    <property type="molecule type" value="Genomic_DNA"/>
</dbReference>
<dbReference type="RefSeq" id="WP_119950459.1">
    <property type="nucleotide sequence ID" value="NZ_QZEZ01000004.1"/>
</dbReference>
<accession>A0A3A3ZJV5</accession>
<dbReference type="Proteomes" id="UP000265614">
    <property type="component" value="Unassembled WGS sequence"/>
</dbReference>
<reference evidence="3 4" key="1">
    <citation type="submission" date="2018-09" db="EMBL/GenBank/DDBJ databases">
        <title>YIM 75000 draft genome.</title>
        <authorList>
            <person name="Tang S."/>
            <person name="Feng Y."/>
        </authorList>
    </citation>
    <scope>NUCLEOTIDE SEQUENCE [LARGE SCALE GENOMIC DNA]</scope>
    <source>
        <strain evidence="3 4">YIM 75000</strain>
    </source>
</reference>
<name>A0A3A3ZJV5_9ACTN</name>
<feature type="compositionally biased region" description="Pro residues" evidence="1">
    <location>
        <begin position="163"/>
        <end position="174"/>
    </location>
</feature>
<keyword evidence="4" id="KW-1185">Reference proteome</keyword>
<feature type="compositionally biased region" description="Gly residues" evidence="1">
    <location>
        <begin position="147"/>
        <end position="161"/>
    </location>
</feature>
<organism evidence="3 4">
    <name type="scientific">Vallicoccus soli</name>
    <dbReference type="NCBI Taxonomy" id="2339232"/>
    <lineage>
        <taxon>Bacteria</taxon>
        <taxon>Bacillati</taxon>
        <taxon>Actinomycetota</taxon>
        <taxon>Actinomycetes</taxon>
        <taxon>Motilibacterales</taxon>
        <taxon>Vallicoccaceae</taxon>
        <taxon>Vallicoccus</taxon>
    </lineage>
</organism>
<evidence type="ECO:0000313" key="3">
    <source>
        <dbReference type="EMBL" id="RJK96033.1"/>
    </source>
</evidence>
<keyword evidence="2" id="KW-0472">Membrane</keyword>